<dbReference type="PANTHER" id="PTHR23117">
    <property type="entry name" value="GUANYLATE KINASE-RELATED"/>
    <property type="match status" value="1"/>
</dbReference>
<proteinExistence type="inferred from homology"/>
<evidence type="ECO:0000256" key="3">
    <source>
        <dbReference type="ARBA" id="ARBA00022679"/>
    </source>
</evidence>
<dbReference type="PATRIC" id="fig|1423735.3.peg.1402"/>
<evidence type="ECO:0000256" key="1">
    <source>
        <dbReference type="ARBA" id="ARBA00003531"/>
    </source>
</evidence>
<comment type="catalytic activity">
    <reaction evidence="5">
        <text>GMP + ATP = GDP + ADP</text>
        <dbReference type="Rhea" id="RHEA:20780"/>
        <dbReference type="ChEBI" id="CHEBI:30616"/>
        <dbReference type="ChEBI" id="CHEBI:58115"/>
        <dbReference type="ChEBI" id="CHEBI:58189"/>
        <dbReference type="ChEBI" id="CHEBI:456216"/>
        <dbReference type="EC" id="2.7.4.8"/>
    </reaction>
</comment>
<dbReference type="SMART" id="SM00072">
    <property type="entry name" value="GuKc"/>
    <property type="match status" value="1"/>
</dbReference>
<dbReference type="AlphaFoldDB" id="A0A0R1VY80"/>
<dbReference type="RefSeq" id="WP_235803325.1">
    <property type="nucleotide sequence ID" value="NZ_AZFX01000038.1"/>
</dbReference>
<dbReference type="InterPro" id="IPR008144">
    <property type="entry name" value="Guanylate_kin-like_dom"/>
</dbReference>
<evidence type="ECO:0000313" key="7">
    <source>
        <dbReference type="EMBL" id="KRM10381.1"/>
    </source>
</evidence>
<comment type="function">
    <text evidence="1">Essential for recycling GMP and indirectly, cGMP.</text>
</comment>
<sequence>MGRAIANQLIVITGASGTGKTTISHYLRDHYGIQRVLTHTTRPPRANEVDGRDYYFETEESFKKNHYIESVAYSGYHYGSSREALQKAWQQQPFVSLVLETKGAEAYAQVMPKQIIVLYVTVSDPQVLLDRLKRRGDVPQEIEKRLASAEFKRDLQVPTALKSIAHVIVNDTFEQAQAQVDQLLKEVIKTNVKL</sequence>
<dbReference type="Pfam" id="PF00625">
    <property type="entry name" value="Guanylate_kin"/>
    <property type="match status" value="1"/>
</dbReference>
<dbReference type="PROSITE" id="PS50052">
    <property type="entry name" value="GUANYLATE_KINASE_2"/>
    <property type="match status" value="1"/>
</dbReference>
<gene>
    <name evidence="7" type="ORF">FC15_GL001355</name>
</gene>
<evidence type="ECO:0000256" key="4">
    <source>
        <dbReference type="ARBA" id="ARBA00022777"/>
    </source>
</evidence>
<dbReference type="Proteomes" id="UP000051315">
    <property type="component" value="Unassembled WGS sequence"/>
</dbReference>
<organism evidence="7 8">
    <name type="scientific">Lapidilactobacillus concavus DSM 17758</name>
    <dbReference type="NCBI Taxonomy" id="1423735"/>
    <lineage>
        <taxon>Bacteria</taxon>
        <taxon>Bacillati</taxon>
        <taxon>Bacillota</taxon>
        <taxon>Bacilli</taxon>
        <taxon>Lactobacillales</taxon>
        <taxon>Lactobacillaceae</taxon>
        <taxon>Lapidilactobacillus</taxon>
    </lineage>
</organism>
<comment type="caution">
    <text evidence="7">The sequence shown here is derived from an EMBL/GenBank/DDBJ whole genome shotgun (WGS) entry which is preliminary data.</text>
</comment>
<evidence type="ECO:0000256" key="2">
    <source>
        <dbReference type="ARBA" id="ARBA00005790"/>
    </source>
</evidence>
<evidence type="ECO:0000259" key="6">
    <source>
        <dbReference type="PROSITE" id="PS50052"/>
    </source>
</evidence>
<name>A0A0R1VY80_9LACO</name>
<dbReference type="SUPFAM" id="SSF52540">
    <property type="entry name" value="P-loop containing nucleoside triphosphate hydrolases"/>
    <property type="match status" value="1"/>
</dbReference>
<evidence type="ECO:0000256" key="5">
    <source>
        <dbReference type="ARBA" id="ARBA00048594"/>
    </source>
</evidence>
<dbReference type="GO" id="GO:0005829">
    <property type="term" value="C:cytosol"/>
    <property type="evidence" value="ECO:0007669"/>
    <property type="project" value="TreeGrafter"/>
</dbReference>
<keyword evidence="3" id="KW-0808">Transferase</keyword>
<dbReference type="STRING" id="1423735.FC15_GL001355"/>
<keyword evidence="8" id="KW-1185">Reference proteome</keyword>
<dbReference type="EMBL" id="AZFX01000038">
    <property type="protein sequence ID" value="KRM10381.1"/>
    <property type="molecule type" value="Genomic_DNA"/>
</dbReference>
<dbReference type="Gene3D" id="3.40.50.300">
    <property type="entry name" value="P-loop containing nucleotide triphosphate hydrolases"/>
    <property type="match status" value="1"/>
</dbReference>
<keyword evidence="4" id="KW-0418">Kinase</keyword>
<evidence type="ECO:0000313" key="8">
    <source>
        <dbReference type="Proteomes" id="UP000051315"/>
    </source>
</evidence>
<feature type="domain" description="Guanylate kinase-like" evidence="6">
    <location>
        <begin position="7"/>
        <end position="185"/>
    </location>
</feature>
<protein>
    <submittedName>
        <fullName evidence="7">Gmk1 protein</fullName>
    </submittedName>
</protein>
<dbReference type="InterPro" id="IPR027417">
    <property type="entry name" value="P-loop_NTPase"/>
</dbReference>
<comment type="similarity">
    <text evidence="2">Belongs to the guanylate kinase family.</text>
</comment>
<reference evidence="7 8" key="1">
    <citation type="journal article" date="2015" name="Genome Announc.">
        <title>Expanding the biotechnology potential of lactobacilli through comparative genomics of 213 strains and associated genera.</title>
        <authorList>
            <person name="Sun Z."/>
            <person name="Harris H.M."/>
            <person name="McCann A."/>
            <person name="Guo C."/>
            <person name="Argimon S."/>
            <person name="Zhang W."/>
            <person name="Yang X."/>
            <person name="Jeffery I.B."/>
            <person name="Cooney J.C."/>
            <person name="Kagawa T.F."/>
            <person name="Liu W."/>
            <person name="Song Y."/>
            <person name="Salvetti E."/>
            <person name="Wrobel A."/>
            <person name="Rasinkangas P."/>
            <person name="Parkhill J."/>
            <person name="Rea M.C."/>
            <person name="O'Sullivan O."/>
            <person name="Ritari J."/>
            <person name="Douillard F.P."/>
            <person name="Paul Ross R."/>
            <person name="Yang R."/>
            <person name="Briner A.E."/>
            <person name="Felis G.E."/>
            <person name="de Vos W.M."/>
            <person name="Barrangou R."/>
            <person name="Klaenhammer T.R."/>
            <person name="Caufield P.W."/>
            <person name="Cui Y."/>
            <person name="Zhang H."/>
            <person name="O'Toole P.W."/>
        </authorList>
    </citation>
    <scope>NUCLEOTIDE SEQUENCE [LARGE SCALE GENOMIC DNA]</scope>
    <source>
        <strain evidence="7 8">DSM 17758</strain>
    </source>
</reference>
<dbReference type="GO" id="GO:0004385">
    <property type="term" value="F:GMP kinase activity"/>
    <property type="evidence" value="ECO:0007669"/>
    <property type="project" value="UniProtKB-EC"/>
</dbReference>
<dbReference type="InterPro" id="IPR008145">
    <property type="entry name" value="GK/Ca_channel_bsu"/>
</dbReference>
<dbReference type="PANTHER" id="PTHR23117:SF13">
    <property type="entry name" value="GUANYLATE KINASE"/>
    <property type="match status" value="1"/>
</dbReference>
<dbReference type="CDD" id="cd00071">
    <property type="entry name" value="GMPK"/>
    <property type="match status" value="1"/>
</dbReference>
<accession>A0A0R1VY80</accession>